<evidence type="ECO:0000256" key="2">
    <source>
        <dbReference type="PROSITE-ProRule" id="PRU00169"/>
    </source>
</evidence>
<evidence type="ECO:0000256" key="1">
    <source>
        <dbReference type="ARBA" id="ARBA00022553"/>
    </source>
</evidence>
<dbReference type="InterPro" id="IPR001789">
    <property type="entry name" value="Sig_transdc_resp-reg_receiver"/>
</dbReference>
<dbReference type="Pfam" id="PF00072">
    <property type="entry name" value="Response_reg"/>
    <property type="match status" value="1"/>
</dbReference>
<dbReference type="GO" id="GO:0000160">
    <property type="term" value="P:phosphorelay signal transduction system"/>
    <property type="evidence" value="ECO:0007669"/>
    <property type="project" value="InterPro"/>
</dbReference>
<comment type="caution">
    <text evidence="4">The sequence shown here is derived from an EMBL/GenBank/DDBJ whole genome shotgun (WGS) entry which is preliminary data.</text>
</comment>
<dbReference type="PROSITE" id="PS50110">
    <property type="entry name" value="RESPONSE_REGULATORY"/>
    <property type="match status" value="1"/>
</dbReference>
<keyword evidence="1 2" id="KW-0597">Phosphoprotein</keyword>
<dbReference type="InterPro" id="IPR011006">
    <property type="entry name" value="CheY-like_superfamily"/>
</dbReference>
<dbReference type="Proteomes" id="UP000321192">
    <property type="component" value="Unassembled WGS sequence"/>
</dbReference>
<dbReference type="EMBL" id="SSFD01000274">
    <property type="protein sequence ID" value="TXH81534.1"/>
    <property type="molecule type" value="Genomic_DNA"/>
</dbReference>
<sequence>MPPVPPLKTVIVEDNPVLLDLLTGMLASIPGVDLVGHADSEPAAIALLREARPQLAIVDLELRAGTGLKVLGALQDASADFGAPRAVVFSNHAHPAVKSRCLDLGAAAFFDKSFQMEELLEFVQQAAESRPG</sequence>
<dbReference type="CDD" id="cd17535">
    <property type="entry name" value="REC_NarL-like"/>
    <property type="match status" value="1"/>
</dbReference>
<gene>
    <name evidence="4" type="ORF">E6Q80_17085</name>
</gene>
<dbReference type="InterPro" id="IPR050595">
    <property type="entry name" value="Bact_response_regulator"/>
</dbReference>
<dbReference type="PANTHER" id="PTHR44591:SF3">
    <property type="entry name" value="RESPONSE REGULATORY DOMAIN-CONTAINING PROTEIN"/>
    <property type="match status" value="1"/>
</dbReference>
<feature type="domain" description="Response regulatory" evidence="3">
    <location>
        <begin position="8"/>
        <end position="127"/>
    </location>
</feature>
<dbReference type="PANTHER" id="PTHR44591">
    <property type="entry name" value="STRESS RESPONSE REGULATOR PROTEIN 1"/>
    <property type="match status" value="1"/>
</dbReference>
<dbReference type="SUPFAM" id="SSF52172">
    <property type="entry name" value="CheY-like"/>
    <property type="match status" value="1"/>
</dbReference>
<name>A0A5C7SCJ7_THASP</name>
<dbReference type="RefSeq" id="WP_276660612.1">
    <property type="nucleotide sequence ID" value="NZ_SSFD01000274.1"/>
</dbReference>
<evidence type="ECO:0000313" key="5">
    <source>
        <dbReference type="Proteomes" id="UP000321192"/>
    </source>
</evidence>
<feature type="modified residue" description="4-aspartylphosphate" evidence="2">
    <location>
        <position position="59"/>
    </location>
</feature>
<dbReference type="AlphaFoldDB" id="A0A5C7SCJ7"/>
<proteinExistence type="predicted"/>
<protein>
    <submittedName>
        <fullName evidence="4">Response regulator transcription factor</fullName>
    </submittedName>
</protein>
<evidence type="ECO:0000259" key="3">
    <source>
        <dbReference type="PROSITE" id="PS50110"/>
    </source>
</evidence>
<accession>A0A5C7SCJ7</accession>
<dbReference type="Gene3D" id="3.40.50.2300">
    <property type="match status" value="1"/>
</dbReference>
<dbReference type="SMART" id="SM00448">
    <property type="entry name" value="REC"/>
    <property type="match status" value="1"/>
</dbReference>
<organism evidence="4 5">
    <name type="scientific">Thauera aminoaromatica</name>
    <dbReference type="NCBI Taxonomy" id="164330"/>
    <lineage>
        <taxon>Bacteria</taxon>
        <taxon>Pseudomonadati</taxon>
        <taxon>Pseudomonadota</taxon>
        <taxon>Betaproteobacteria</taxon>
        <taxon>Rhodocyclales</taxon>
        <taxon>Zoogloeaceae</taxon>
        <taxon>Thauera</taxon>
    </lineage>
</organism>
<evidence type="ECO:0000313" key="4">
    <source>
        <dbReference type="EMBL" id="TXH81534.1"/>
    </source>
</evidence>
<reference evidence="4 5" key="1">
    <citation type="submission" date="2018-09" db="EMBL/GenBank/DDBJ databases">
        <title>Metagenome Assembled Genomes from an Advanced Water Purification Facility.</title>
        <authorList>
            <person name="Stamps B.W."/>
            <person name="Spear J.R."/>
        </authorList>
    </citation>
    <scope>NUCLEOTIDE SEQUENCE [LARGE SCALE GENOMIC DNA]</scope>
    <source>
        <strain evidence="4">Bin_27_1</strain>
    </source>
</reference>
<dbReference type="InterPro" id="IPR058245">
    <property type="entry name" value="NreC/VraR/RcsB-like_REC"/>
</dbReference>